<proteinExistence type="predicted"/>
<gene>
    <name evidence="1" type="ORF">DME_LOCUS5132</name>
</gene>
<sequence>MSMRQCRTPSSFVEKHELFVINTSEEISRHMELNQYSSHINYILGSWKSSILDSGSYRGTETIVRAEIRIKLTNPRTISAFQTALLKHLSEMNVNDISGTANEN</sequence>
<evidence type="ECO:0000313" key="2">
    <source>
        <dbReference type="Proteomes" id="UP000038040"/>
    </source>
</evidence>
<evidence type="ECO:0000313" key="3">
    <source>
        <dbReference type="Proteomes" id="UP000274756"/>
    </source>
</evidence>
<name>A0A0N4U285_DRAME</name>
<protein>
    <submittedName>
        <fullName evidence="1 4">Uncharacterized protein</fullName>
    </submittedName>
</protein>
<dbReference type="Proteomes" id="UP000038040">
    <property type="component" value="Unplaced"/>
</dbReference>
<dbReference type="Proteomes" id="UP000274756">
    <property type="component" value="Unassembled WGS sequence"/>
</dbReference>
<dbReference type="WBParaSite" id="DME_0000077201-mRNA-1">
    <property type="protein sequence ID" value="DME_0000077201-mRNA-1"/>
    <property type="gene ID" value="DME_0000077201"/>
</dbReference>
<accession>A0A0N4U285</accession>
<dbReference type="AlphaFoldDB" id="A0A0N4U285"/>
<evidence type="ECO:0000313" key="1">
    <source>
        <dbReference type="EMBL" id="VDN55159.1"/>
    </source>
</evidence>
<evidence type="ECO:0000313" key="4">
    <source>
        <dbReference type="WBParaSite" id="DME_0000077201-mRNA-1"/>
    </source>
</evidence>
<reference evidence="4" key="1">
    <citation type="submission" date="2017-02" db="UniProtKB">
        <authorList>
            <consortium name="WormBaseParasite"/>
        </authorList>
    </citation>
    <scope>IDENTIFICATION</scope>
</reference>
<organism evidence="2 4">
    <name type="scientific">Dracunculus medinensis</name>
    <name type="common">Guinea worm</name>
    <dbReference type="NCBI Taxonomy" id="318479"/>
    <lineage>
        <taxon>Eukaryota</taxon>
        <taxon>Metazoa</taxon>
        <taxon>Ecdysozoa</taxon>
        <taxon>Nematoda</taxon>
        <taxon>Chromadorea</taxon>
        <taxon>Rhabditida</taxon>
        <taxon>Spirurina</taxon>
        <taxon>Dracunculoidea</taxon>
        <taxon>Dracunculidae</taxon>
        <taxon>Dracunculus</taxon>
    </lineage>
</organism>
<reference evidence="1 3" key="2">
    <citation type="submission" date="2018-11" db="EMBL/GenBank/DDBJ databases">
        <authorList>
            <consortium name="Pathogen Informatics"/>
        </authorList>
    </citation>
    <scope>NUCLEOTIDE SEQUENCE [LARGE SCALE GENOMIC DNA]</scope>
</reference>
<dbReference type="EMBL" id="UYYG01001151">
    <property type="protein sequence ID" value="VDN55159.1"/>
    <property type="molecule type" value="Genomic_DNA"/>
</dbReference>
<keyword evidence="3" id="KW-1185">Reference proteome</keyword>
<dbReference type="OrthoDB" id="410104at2759"/>